<evidence type="ECO:0000256" key="1">
    <source>
        <dbReference type="ARBA" id="ARBA00022723"/>
    </source>
</evidence>
<dbReference type="NCBIfam" id="TIGR00003">
    <property type="entry name" value="copper ion binding protein"/>
    <property type="match status" value="1"/>
</dbReference>
<dbReference type="PRINTS" id="PR00944">
    <property type="entry name" value="CUEXPORT"/>
</dbReference>
<evidence type="ECO:0000313" key="5">
    <source>
        <dbReference type="Proteomes" id="UP000548476"/>
    </source>
</evidence>
<evidence type="ECO:0000313" key="4">
    <source>
        <dbReference type="EMBL" id="MBB6039173.1"/>
    </source>
</evidence>
<proteinExistence type="predicted"/>
<dbReference type="CDD" id="cd00371">
    <property type="entry name" value="HMA"/>
    <property type="match status" value="1"/>
</dbReference>
<dbReference type="AlphaFoldDB" id="A0A841FWP4"/>
<dbReference type="Pfam" id="PF00403">
    <property type="entry name" value="HMA"/>
    <property type="match status" value="1"/>
</dbReference>
<evidence type="ECO:0000259" key="3">
    <source>
        <dbReference type="PROSITE" id="PS50846"/>
    </source>
</evidence>
<dbReference type="EMBL" id="JACHGT010000020">
    <property type="protein sequence ID" value="MBB6039173.1"/>
    <property type="molecule type" value="Genomic_DNA"/>
</dbReference>
<dbReference type="Gene3D" id="3.30.70.100">
    <property type="match status" value="1"/>
</dbReference>
<sequence length="87" mass="8613">MCDTCATDAPTTTAVGVTGGVTATYDVVGMTCGHCVNSVSTEVGAIEGVTDVAVDLSTGKVTVVSRSPIDVDAIATAIDEAGYRLAS</sequence>
<protein>
    <submittedName>
        <fullName evidence="4">Copper ion binding protein</fullName>
    </submittedName>
</protein>
<keyword evidence="2" id="KW-0186">Copper</keyword>
<reference evidence="4 5" key="1">
    <citation type="submission" date="2020-08" db="EMBL/GenBank/DDBJ databases">
        <title>Genomic Encyclopedia of Type Strains, Phase IV (KMG-IV): sequencing the most valuable type-strain genomes for metagenomic binning, comparative biology and taxonomic classification.</title>
        <authorList>
            <person name="Goeker M."/>
        </authorList>
    </citation>
    <scope>NUCLEOTIDE SEQUENCE [LARGE SCALE GENOMIC DNA]</scope>
    <source>
        <strain evidence="4 5">YIM 65646</strain>
    </source>
</reference>
<organism evidence="4 5">
    <name type="scientific">Phytomonospora endophytica</name>
    <dbReference type="NCBI Taxonomy" id="714109"/>
    <lineage>
        <taxon>Bacteria</taxon>
        <taxon>Bacillati</taxon>
        <taxon>Actinomycetota</taxon>
        <taxon>Actinomycetes</taxon>
        <taxon>Micromonosporales</taxon>
        <taxon>Micromonosporaceae</taxon>
        <taxon>Phytomonospora</taxon>
    </lineage>
</organism>
<dbReference type="InterPro" id="IPR036163">
    <property type="entry name" value="HMA_dom_sf"/>
</dbReference>
<feature type="domain" description="HMA" evidence="3">
    <location>
        <begin position="21"/>
        <end position="86"/>
    </location>
</feature>
<dbReference type="InterPro" id="IPR006122">
    <property type="entry name" value="HMA_Cu_ion-bd"/>
</dbReference>
<dbReference type="GO" id="GO:0006825">
    <property type="term" value="P:copper ion transport"/>
    <property type="evidence" value="ECO:0007669"/>
    <property type="project" value="InterPro"/>
</dbReference>
<dbReference type="InterPro" id="IPR000428">
    <property type="entry name" value="Cu-bd"/>
</dbReference>
<dbReference type="PROSITE" id="PS01047">
    <property type="entry name" value="HMA_1"/>
    <property type="match status" value="1"/>
</dbReference>
<dbReference type="InterPro" id="IPR006121">
    <property type="entry name" value="HMA_dom"/>
</dbReference>
<accession>A0A841FWP4</accession>
<gene>
    <name evidence="4" type="ORF">HNR73_007064</name>
</gene>
<name>A0A841FWP4_9ACTN</name>
<comment type="caution">
    <text evidence="4">The sequence shown here is derived from an EMBL/GenBank/DDBJ whole genome shotgun (WGS) entry which is preliminary data.</text>
</comment>
<keyword evidence="1" id="KW-0479">Metal-binding</keyword>
<dbReference type="GO" id="GO:0005507">
    <property type="term" value="F:copper ion binding"/>
    <property type="evidence" value="ECO:0007669"/>
    <property type="project" value="InterPro"/>
</dbReference>
<dbReference type="Proteomes" id="UP000548476">
    <property type="component" value="Unassembled WGS sequence"/>
</dbReference>
<evidence type="ECO:0000256" key="2">
    <source>
        <dbReference type="ARBA" id="ARBA00023008"/>
    </source>
</evidence>
<keyword evidence="5" id="KW-1185">Reference proteome</keyword>
<dbReference type="InterPro" id="IPR017969">
    <property type="entry name" value="Heavy-metal-associated_CS"/>
</dbReference>
<dbReference type="PROSITE" id="PS50846">
    <property type="entry name" value="HMA_2"/>
    <property type="match status" value="1"/>
</dbReference>
<dbReference type="SUPFAM" id="SSF55008">
    <property type="entry name" value="HMA, heavy metal-associated domain"/>
    <property type="match status" value="1"/>
</dbReference>